<dbReference type="EMBL" id="UFVQ01000003">
    <property type="protein sequence ID" value="STC98151.1"/>
    <property type="molecule type" value="Genomic_DNA"/>
</dbReference>
<dbReference type="RefSeq" id="WP_123880915.1">
    <property type="nucleotide sequence ID" value="NZ_CP033920.1"/>
</dbReference>
<reference evidence="4" key="2">
    <citation type="submission" date="2018-11" db="EMBL/GenBank/DDBJ databases">
        <title>Proposal to divide the Flavobacteriaceae and reorganize its genera based on Amino Acid Identity values calculated from whole genome sequences.</title>
        <authorList>
            <person name="Nicholson A.C."/>
            <person name="Gulvik C.A."/>
            <person name="Whitney A.M."/>
            <person name="Humrighouse B.W."/>
            <person name="Bell M."/>
            <person name="Holmes B."/>
            <person name="Steigerwalt A.G."/>
            <person name="Villarma A."/>
            <person name="Sheth M."/>
            <person name="Batra D."/>
            <person name="Pryor J."/>
            <person name="Bernardet J.-F."/>
            <person name="Hugo C."/>
            <person name="Kampfer P."/>
            <person name="Newman J."/>
            <person name="McQuiston J.R."/>
        </authorList>
    </citation>
    <scope>NUCLEOTIDE SEQUENCE [LARGE SCALE GENOMIC DNA]</scope>
    <source>
        <strain evidence="4">G0188</strain>
    </source>
</reference>
<reference evidence="2 3" key="1">
    <citation type="submission" date="2018-06" db="EMBL/GenBank/DDBJ databases">
        <authorList>
            <consortium name="Pathogen Informatics"/>
            <person name="Doyle S."/>
        </authorList>
    </citation>
    <scope>NUCLEOTIDE SEQUENCE [LARGE SCALE GENOMIC DNA]</scope>
    <source>
        <strain evidence="2 3">NCTC13533</strain>
    </source>
</reference>
<accession>A0A3G6M9Z6</accession>
<sequence>MINLIFKLYFILALLLVAMPGKLKAQNSDKDKEFNRILNLGEVQIEKDETLPIEIIDDMIVIKIKVNGVEESFLWDNGFSTSALDLSIQDKVKLTSVPSLKDFDARDGNAVFVKMNIKLADKVELGNVTITNTPFTDVDFSKMIGKVKIKGILGSSIIRKLNWRFDFDHKKVTVSRNTFAVQGTVLPFEIDPYNNYKILFGVNFRMGVAQIDFGYNGDTIEMPMQALPIFGKTKKSVTIGSLTSSVSGISKVDTTYTIKEFDYRIGDSITKLKDPVKILLTNKGRPVIGNRFFRHYNICLNNSAGSMILTPRTTSINNYPEKTYGFSIAIQNNKFVVVAITDNPNVIRYPELRLNDEFVSINGKSVDDFIYVSDFRLLLIESLLANKSIKVVRKDGKEFLLSPEEDIYR</sequence>
<dbReference type="EMBL" id="CP033920">
    <property type="protein sequence ID" value="AZA50265.1"/>
    <property type="molecule type" value="Genomic_DNA"/>
</dbReference>
<evidence type="ECO:0000313" key="4">
    <source>
        <dbReference type="Proteomes" id="UP000273270"/>
    </source>
</evidence>
<keyword evidence="4" id="KW-1185">Reference proteome</keyword>
<name>A0A376DYR2_CHRCU</name>
<dbReference type="KEGG" id="ccau:EG346_19725"/>
<dbReference type="OrthoDB" id="5580718at2"/>
<evidence type="ECO:0000313" key="1">
    <source>
        <dbReference type="EMBL" id="AZA50265.1"/>
    </source>
</evidence>
<dbReference type="InterPro" id="IPR021109">
    <property type="entry name" value="Peptidase_aspartic_dom_sf"/>
</dbReference>
<protein>
    <recommendedName>
        <fullName evidence="5">PDZ domain-containing protein</fullName>
    </recommendedName>
</protein>
<dbReference type="InterPro" id="IPR036034">
    <property type="entry name" value="PDZ_sf"/>
</dbReference>
<reference evidence="1" key="3">
    <citation type="submission" date="2018-11" db="EMBL/GenBank/DDBJ databases">
        <title>Proposal to divide the Flavobacteriaceae and reorganize its genera based on Amino Acid Identity values calculated from whole genome sequences.</title>
        <authorList>
            <person name="Nicholson A.C."/>
            <person name="Gulvik C.A."/>
            <person name="Whitney A.M."/>
            <person name="Humrighouse B.W."/>
            <person name="Bell M."/>
            <person name="Holmes B."/>
            <person name="Steigerwalt A."/>
            <person name="Villarma A."/>
            <person name="Sheth M."/>
            <person name="Batra D."/>
            <person name="Pryor J."/>
            <person name="Bernardet J.-F."/>
            <person name="Hugo C."/>
            <person name="Kampfer P."/>
            <person name="Newman J."/>
            <person name="Mcquiston J.R."/>
        </authorList>
    </citation>
    <scope>NUCLEOTIDE SEQUENCE [LARGE SCALE GENOMIC DNA]</scope>
    <source>
        <strain evidence="1">G0188</strain>
    </source>
</reference>
<evidence type="ECO:0000313" key="2">
    <source>
        <dbReference type="EMBL" id="STC98151.1"/>
    </source>
</evidence>
<dbReference type="Pfam" id="PF13650">
    <property type="entry name" value="Asp_protease_2"/>
    <property type="match status" value="1"/>
</dbReference>
<evidence type="ECO:0000313" key="3">
    <source>
        <dbReference type="Proteomes" id="UP000255224"/>
    </source>
</evidence>
<evidence type="ECO:0008006" key="5">
    <source>
        <dbReference type="Google" id="ProtNLM"/>
    </source>
</evidence>
<dbReference type="SUPFAM" id="SSF50156">
    <property type="entry name" value="PDZ domain-like"/>
    <property type="match status" value="1"/>
</dbReference>
<dbReference type="Proteomes" id="UP000255224">
    <property type="component" value="Unassembled WGS sequence"/>
</dbReference>
<organism evidence="2 3">
    <name type="scientific">Chryseobacterium carnipullorum</name>
    <dbReference type="NCBI Taxonomy" id="1124835"/>
    <lineage>
        <taxon>Bacteria</taxon>
        <taxon>Pseudomonadati</taxon>
        <taxon>Bacteroidota</taxon>
        <taxon>Flavobacteriia</taxon>
        <taxon>Flavobacteriales</taxon>
        <taxon>Weeksellaceae</taxon>
        <taxon>Chryseobacterium group</taxon>
        <taxon>Chryseobacterium</taxon>
    </lineage>
</organism>
<gene>
    <name evidence="1" type="ORF">EG346_19725</name>
    <name evidence="2" type="ORF">NCTC13533_02571</name>
</gene>
<proteinExistence type="predicted"/>
<accession>A0A376DYR2</accession>
<dbReference type="AlphaFoldDB" id="A0A376DYR2"/>
<dbReference type="Proteomes" id="UP000273270">
    <property type="component" value="Chromosome"/>
</dbReference>
<dbReference type="Gene3D" id="2.40.70.10">
    <property type="entry name" value="Acid Proteases"/>
    <property type="match status" value="1"/>
</dbReference>